<dbReference type="Proteomes" id="UP000001572">
    <property type="component" value="Chromosome"/>
</dbReference>
<dbReference type="OrthoDB" id="9783470at2"/>
<keyword evidence="8" id="KW-1185">Reference proteome</keyword>
<dbReference type="PANTHER" id="PTHR43673:SF2">
    <property type="entry name" value="NITROREDUCTASE"/>
    <property type="match status" value="1"/>
</dbReference>
<dbReference type="eggNOG" id="COG0778">
    <property type="taxonomic scope" value="Bacteria"/>
</dbReference>
<comment type="similarity">
    <text evidence="2">Belongs to the nitroreductase family.</text>
</comment>
<gene>
    <name evidence="7" type="ordered locus">Amet_3696</name>
</gene>
<name>A6TUE8_ALKMQ</name>
<keyword evidence="5" id="KW-0560">Oxidoreductase</keyword>
<dbReference type="GO" id="GO:0016491">
    <property type="term" value="F:oxidoreductase activity"/>
    <property type="evidence" value="ECO:0007669"/>
    <property type="project" value="UniProtKB-KW"/>
</dbReference>
<protein>
    <submittedName>
        <fullName evidence="7">Nitroreductase</fullName>
    </submittedName>
</protein>
<evidence type="ECO:0000313" key="7">
    <source>
        <dbReference type="EMBL" id="ABR49816.1"/>
    </source>
</evidence>
<reference evidence="8" key="1">
    <citation type="journal article" date="2016" name="Genome Announc.">
        <title>Complete genome sequence of Alkaliphilus metalliredigens strain QYMF, an alkaliphilic and metal-reducing bacterium isolated from borax-contaminated leachate ponds.</title>
        <authorList>
            <person name="Hwang C."/>
            <person name="Copeland A."/>
            <person name="Lucas S."/>
            <person name="Lapidus A."/>
            <person name="Barry K."/>
            <person name="Detter J.C."/>
            <person name="Glavina Del Rio T."/>
            <person name="Hammon N."/>
            <person name="Israni S."/>
            <person name="Dalin E."/>
            <person name="Tice H."/>
            <person name="Pitluck S."/>
            <person name="Chertkov O."/>
            <person name="Brettin T."/>
            <person name="Bruce D."/>
            <person name="Han C."/>
            <person name="Schmutz J."/>
            <person name="Larimer F."/>
            <person name="Land M.L."/>
            <person name="Hauser L."/>
            <person name="Kyrpides N."/>
            <person name="Mikhailova N."/>
            <person name="Ye Q."/>
            <person name="Zhou J."/>
            <person name="Richardson P."/>
            <person name="Fields M.W."/>
        </authorList>
    </citation>
    <scope>NUCLEOTIDE SEQUENCE [LARGE SCALE GENOMIC DNA]</scope>
    <source>
        <strain evidence="8">QYMF</strain>
    </source>
</reference>
<evidence type="ECO:0000256" key="5">
    <source>
        <dbReference type="ARBA" id="ARBA00023002"/>
    </source>
</evidence>
<evidence type="ECO:0000259" key="6">
    <source>
        <dbReference type="Pfam" id="PF00881"/>
    </source>
</evidence>
<dbReference type="STRING" id="293826.Amet_3696"/>
<sequence length="189" mass="21609">MLALLKKRRSIRKFKFKKVSTDQIEQLVQGALLSPTSKNRRPWEFIVVTEEKGLTALSKSKTHGAQFLEGAPLAIVIIGDPEVSDVWIEDTSIASILIQMTAESLELGSCWIQIRERFHNDKKSAEDYVKEVLSIPAAKRVASIIAIGHPDEEKKPHSEENLLYEKVYHNRYHEDCRMRLSNTPNIKEQ</sequence>
<dbReference type="EMBL" id="CP000724">
    <property type="protein sequence ID" value="ABR49816.1"/>
    <property type="molecule type" value="Genomic_DNA"/>
</dbReference>
<dbReference type="AlphaFoldDB" id="A6TUE8"/>
<comment type="cofactor">
    <cofactor evidence="1">
        <name>FMN</name>
        <dbReference type="ChEBI" id="CHEBI:58210"/>
    </cofactor>
</comment>
<keyword evidence="4" id="KW-0288">FMN</keyword>
<evidence type="ECO:0000313" key="8">
    <source>
        <dbReference type="Proteomes" id="UP000001572"/>
    </source>
</evidence>
<accession>A6TUE8</accession>
<evidence type="ECO:0000256" key="3">
    <source>
        <dbReference type="ARBA" id="ARBA00022630"/>
    </source>
</evidence>
<dbReference type="CDD" id="cd02151">
    <property type="entry name" value="nitroreductase"/>
    <property type="match status" value="1"/>
</dbReference>
<feature type="domain" description="Nitroreductase" evidence="6">
    <location>
        <begin position="59"/>
        <end position="149"/>
    </location>
</feature>
<dbReference type="SUPFAM" id="SSF55469">
    <property type="entry name" value="FMN-dependent nitroreductase-like"/>
    <property type="match status" value="1"/>
</dbReference>
<dbReference type="PANTHER" id="PTHR43673">
    <property type="entry name" value="NAD(P)H NITROREDUCTASE YDGI-RELATED"/>
    <property type="match status" value="1"/>
</dbReference>
<evidence type="ECO:0000256" key="1">
    <source>
        <dbReference type="ARBA" id="ARBA00001917"/>
    </source>
</evidence>
<dbReference type="Pfam" id="PF00881">
    <property type="entry name" value="Nitroreductase"/>
    <property type="match status" value="2"/>
</dbReference>
<evidence type="ECO:0000256" key="4">
    <source>
        <dbReference type="ARBA" id="ARBA00022643"/>
    </source>
</evidence>
<organism evidence="7 8">
    <name type="scientific">Alkaliphilus metalliredigens (strain QYMF)</name>
    <dbReference type="NCBI Taxonomy" id="293826"/>
    <lineage>
        <taxon>Bacteria</taxon>
        <taxon>Bacillati</taxon>
        <taxon>Bacillota</taxon>
        <taxon>Clostridia</taxon>
        <taxon>Peptostreptococcales</taxon>
        <taxon>Natronincolaceae</taxon>
        <taxon>Alkaliphilus</taxon>
    </lineage>
</organism>
<evidence type="ECO:0000256" key="2">
    <source>
        <dbReference type="ARBA" id="ARBA00007118"/>
    </source>
</evidence>
<proteinExistence type="inferred from homology"/>
<dbReference type="HOGENOM" id="CLU_070764_7_3_9"/>
<dbReference type="RefSeq" id="WP_012064776.1">
    <property type="nucleotide sequence ID" value="NC_009633.1"/>
</dbReference>
<dbReference type="KEGG" id="amt:Amet_3696"/>
<feature type="domain" description="Nitroreductase" evidence="6">
    <location>
        <begin position="5"/>
        <end position="58"/>
    </location>
</feature>
<dbReference type="Gene3D" id="3.40.109.10">
    <property type="entry name" value="NADH Oxidase"/>
    <property type="match status" value="1"/>
</dbReference>
<dbReference type="InterPro" id="IPR000415">
    <property type="entry name" value="Nitroreductase-like"/>
</dbReference>
<keyword evidence="3" id="KW-0285">Flavoprotein</keyword>
<dbReference type="InterPro" id="IPR029479">
    <property type="entry name" value="Nitroreductase"/>
</dbReference>